<dbReference type="Proteomes" id="UP000297853">
    <property type="component" value="Unassembled WGS sequence"/>
</dbReference>
<dbReference type="EMBL" id="SOGQ01000032">
    <property type="protein sequence ID" value="TFD01453.1"/>
    <property type="molecule type" value="Genomic_DNA"/>
</dbReference>
<protein>
    <submittedName>
        <fullName evidence="1">Uncharacterized protein</fullName>
    </submittedName>
</protein>
<keyword evidence="2" id="KW-1185">Reference proteome</keyword>
<sequence>MPQTLAAPVLLVNNQGSTMKRIFHPGGSVITGDDLADAVMHYAEALSLRPQVDVVDIPIVEETGLLGRIQILIGGSGQLVCVTDISAQSELLEPETVDTLRHKALAGTASGRASWTGDGLDSPQFDEFDY</sequence>
<comment type="caution">
    <text evidence="1">The sequence shown here is derived from an EMBL/GenBank/DDBJ whole genome shotgun (WGS) entry which is preliminary data.</text>
</comment>
<name>A0ABY2J926_9MICO</name>
<organism evidence="1 2">
    <name type="scientific">Cryobacterium sinapicolor</name>
    <dbReference type="NCBI Taxonomy" id="1259236"/>
    <lineage>
        <taxon>Bacteria</taxon>
        <taxon>Bacillati</taxon>
        <taxon>Actinomycetota</taxon>
        <taxon>Actinomycetes</taxon>
        <taxon>Micrococcales</taxon>
        <taxon>Microbacteriaceae</taxon>
        <taxon>Cryobacterium</taxon>
    </lineage>
</organism>
<evidence type="ECO:0000313" key="1">
    <source>
        <dbReference type="EMBL" id="TFD01453.1"/>
    </source>
</evidence>
<dbReference type="RefSeq" id="WP_134429174.1">
    <property type="nucleotide sequence ID" value="NZ_SOGQ01000032.1"/>
</dbReference>
<reference evidence="1 2" key="1">
    <citation type="submission" date="2019-03" db="EMBL/GenBank/DDBJ databases">
        <title>Genomics of glacier-inhabiting Cryobacterium strains.</title>
        <authorList>
            <person name="Liu Q."/>
            <person name="Xin Y.-H."/>
        </authorList>
    </citation>
    <scope>NUCLEOTIDE SEQUENCE [LARGE SCALE GENOMIC DNA]</scope>
    <source>
        <strain evidence="1 2">TMT1-23-1</strain>
    </source>
</reference>
<proteinExistence type="predicted"/>
<accession>A0ABY2J926</accession>
<gene>
    <name evidence="1" type="ORF">E3T28_06825</name>
</gene>
<evidence type="ECO:0000313" key="2">
    <source>
        <dbReference type="Proteomes" id="UP000297853"/>
    </source>
</evidence>